<accession>A0ABW2PH33</accession>
<name>A0ABW2PH33_9ACTN</name>
<sequence>MSVKSPLMSLAAAVMAAGAVLAGPAGAAHAATVKAVDSAATVCVNDPGLSLSRCFGYTWHDDLAPGEFHDHILNAPESGQSVGRYYAVFTVRVGVSAVKLTYGAAYAWAVERHLKLVSSGQTANANVHDKSKLTLYWPPSTGGFTDAAKDDLNLGAPYPGSTTLSYTSHAS</sequence>
<proteinExistence type="predicted"/>
<organism evidence="2 3">
    <name type="scientific">Sphaerisporangium rhizosphaerae</name>
    <dbReference type="NCBI Taxonomy" id="2269375"/>
    <lineage>
        <taxon>Bacteria</taxon>
        <taxon>Bacillati</taxon>
        <taxon>Actinomycetota</taxon>
        <taxon>Actinomycetes</taxon>
        <taxon>Streptosporangiales</taxon>
        <taxon>Streptosporangiaceae</taxon>
        <taxon>Sphaerisporangium</taxon>
    </lineage>
</organism>
<feature type="signal peptide" evidence="1">
    <location>
        <begin position="1"/>
        <end position="30"/>
    </location>
</feature>
<dbReference type="RefSeq" id="WP_380831654.1">
    <property type="nucleotide sequence ID" value="NZ_JBHTCG010000044.1"/>
</dbReference>
<evidence type="ECO:0008006" key="4">
    <source>
        <dbReference type="Google" id="ProtNLM"/>
    </source>
</evidence>
<dbReference type="EMBL" id="JBHTCG010000044">
    <property type="protein sequence ID" value="MFC7387787.1"/>
    <property type="molecule type" value="Genomic_DNA"/>
</dbReference>
<evidence type="ECO:0000313" key="2">
    <source>
        <dbReference type="EMBL" id="MFC7387787.1"/>
    </source>
</evidence>
<keyword evidence="1" id="KW-0732">Signal</keyword>
<evidence type="ECO:0000313" key="3">
    <source>
        <dbReference type="Proteomes" id="UP001596496"/>
    </source>
</evidence>
<comment type="caution">
    <text evidence="2">The sequence shown here is derived from an EMBL/GenBank/DDBJ whole genome shotgun (WGS) entry which is preliminary data.</text>
</comment>
<protein>
    <recommendedName>
        <fullName evidence="4">Secreted protein</fullName>
    </recommendedName>
</protein>
<keyword evidence="3" id="KW-1185">Reference proteome</keyword>
<evidence type="ECO:0000256" key="1">
    <source>
        <dbReference type="SAM" id="SignalP"/>
    </source>
</evidence>
<dbReference type="Proteomes" id="UP001596496">
    <property type="component" value="Unassembled WGS sequence"/>
</dbReference>
<reference evidence="3" key="1">
    <citation type="journal article" date="2019" name="Int. J. Syst. Evol. Microbiol.">
        <title>The Global Catalogue of Microorganisms (GCM) 10K type strain sequencing project: providing services to taxonomists for standard genome sequencing and annotation.</title>
        <authorList>
            <consortium name="The Broad Institute Genomics Platform"/>
            <consortium name="The Broad Institute Genome Sequencing Center for Infectious Disease"/>
            <person name="Wu L."/>
            <person name="Ma J."/>
        </authorList>
    </citation>
    <scope>NUCLEOTIDE SEQUENCE [LARGE SCALE GENOMIC DNA]</scope>
    <source>
        <strain evidence="3">CECT 7649</strain>
    </source>
</reference>
<feature type="chain" id="PRO_5046481275" description="Secreted protein" evidence="1">
    <location>
        <begin position="31"/>
        <end position="171"/>
    </location>
</feature>
<gene>
    <name evidence="2" type="ORF">ACFQSB_36655</name>
</gene>